<keyword evidence="3" id="KW-1185">Reference proteome</keyword>
<dbReference type="Proteomes" id="UP000821866">
    <property type="component" value="Unassembled WGS sequence"/>
</dbReference>
<evidence type="ECO:0000313" key="2">
    <source>
        <dbReference type="EMBL" id="KAH7964468.1"/>
    </source>
</evidence>
<protein>
    <submittedName>
        <fullName evidence="2">Uncharacterized protein</fullName>
    </submittedName>
</protein>
<comment type="caution">
    <text evidence="2">The sequence shown here is derived from an EMBL/GenBank/DDBJ whole genome shotgun (WGS) entry which is preliminary data.</text>
</comment>
<dbReference type="AlphaFoldDB" id="A0A9J6D0L4"/>
<reference evidence="2" key="1">
    <citation type="journal article" date="2020" name="Cell">
        <title>Large-Scale Comparative Analyses of Tick Genomes Elucidate Their Genetic Diversity and Vector Capacities.</title>
        <authorList>
            <consortium name="Tick Genome and Microbiome Consortium (TIGMIC)"/>
            <person name="Jia N."/>
            <person name="Wang J."/>
            <person name="Shi W."/>
            <person name="Du L."/>
            <person name="Sun Y."/>
            <person name="Zhan W."/>
            <person name="Jiang J.F."/>
            <person name="Wang Q."/>
            <person name="Zhang B."/>
            <person name="Ji P."/>
            <person name="Bell-Sakyi L."/>
            <person name="Cui X.M."/>
            <person name="Yuan T.T."/>
            <person name="Jiang B.G."/>
            <person name="Yang W.F."/>
            <person name="Lam T.T."/>
            <person name="Chang Q.C."/>
            <person name="Ding S.J."/>
            <person name="Wang X.J."/>
            <person name="Zhu J.G."/>
            <person name="Ruan X.D."/>
            <person name="Zhao L."/>
            <person name="Wei J.T."/>
            <person name="Ye R.Z."/>
            <person name="Que T.C."/>
            <person name="Du C.H."/>
            <person name="Zhou Y.H."/>
            <person name="Cheng J.X."/>
            <person name="Dai P.F."/>
            <person name="Guo W.B."/>
            <person name="Han X.H."/>
            <person name="Huang E.J."/>
            <person name="Li L.F."/>
            <person name="Wei W."/>
            <person name="Gao Y.C."/>
            <person name="Liu J.Z."/>
            <person name="Shao H.Z."/>
            <person name="Wang X."/>
            <person name="Wang C.C."/>
            <person name="Yang T.C."/>
            <person name="Huo Q.B."/>
            <person name="Li W."/>
            <person name="Chen H.Y."/>
            <person name="Chen S.E."/>
            <person name="Zhou L.G."/>
            <person name="Ni X.B."/>
            <person name="Tian J.H."/>
            <person name="Sheng Y."/>
            <person name="Liu T."/>
            <person name="Pan Y.S."/>
            <person name="Xia L.Y."/>
            <person name="Li J."/>
            <person name="Zhao F."/>
            <person name="Cao W.C."/>
        </authorList>
    </citation>
    <scope>NUCLEOTIDE SEQUENCE</scope>
    <source>
        <strain evidence="2">Rmic-2018</strain>
    </source>
</reference>
<organism evidence="2 3">
    <name type="scientific">Rhipicephalus microplus</name>
    <name type="common">Cattle tick</name>
    <name type="synonym">Boophilus microplus</name>
    <dbReference type="NCBI Taxonomy" id="6941"/>
    <lineage>
        <taxon>Eukaryota</taxon>
        <taxon>Metazoa</taxon>
        <taxon>Ecdysozoa</taxon>
        <taxon>Arthropoda</taxon>
        <taxon>Chelicerata</taxon>
        <taxon>Arachnida</taxon>
        <taxon>Acari</taxon>
        <taxon>Parasitiformes</taxon>
        <taxon>Ixodida</taxon>
        <taxon>Ixodoidea</taxon>
        <taxon>Ixodidae</taxon>
        <taxon>Rhipicephalinae</taxon>
        <taxon>Rhipicephalus</taxon>
        <taxon>Boophilus</taxon>
    </lineage>
</organism>
<evidence type="ECO:0000313" key="3">
    <source>
        <dbReference type="Proteomes" id="UP000821866"/>
    </source>
</evidence>
<reference evidence="2" key="2">
    <citation type="submission" date="2021-09" db="EMBL/GenBank/DDBJ databases">
        <authorList>
            <person name="Jia N."/>
            <person name="Wang J."/>
            <person name="Shi W."/>
            <person name="Du L."/>
            <person name="Sun Y."/>
            <person name="Zhan W."/>
            <person name="Jiang J."/>
            <person name="Wang Q."/>
            <person name="Zhang B."/>
            <person name="Ji P."/>
            <person name="Sakyi L.B."/>
            <person name="Cui X."/>
            <person name="Yuan T."/>
            <person name="Jiang B."/>
            <person name="Yang W."/>
            <person name="Lam T.T.-Y."/>
            <person name="Chang Q."/>
            <person name="Ding S."/>
            <person name="Wang X."/>
            <person name="Zhu J."/>
            <person name="Ruan X."/>
            <person name="Zhao L."/>
            <person name="Wei J."/>
            <person name="Que T."/>
            <person name="Du C."/>
            <person name="Cheng J."/>
            <person name="Dai P."/>
            <person name="Han X."/>
            <person name="Huang E."/>
            <person name="Gao Y."/>
            <person name="Liu J."/>
            <person name="Shao H."/>
            <person name="Ye R."/>
            <person name="Li L."/>
            <person name="Wei W."/>
            <person name="Wang X."/>
            <person name="Wang C."/>
            <person name="Huo Q."/>
            <person name="Li W."/>
            <person name="Guo W."/>
            <person name="Chen H."/>
            <person name="Chen S."/>
            <person name="Zhou L."/>
            <person name="Zhou L."/>
            <person name="Ni X."/>
            <person name="Tian J."/>
            <person name="Zhou Y."/>
            <person name="Sheng Y."/>
            <person name="Liu T."/>
            <person name="Pan Y."/>
            <person name="Xia L."/>
            <person name="Li J."/>
            <person name="Zhao F."/>
            <person name="Cao W."/>
        </authorList>
    </citation>
    <scope>NUCLEOTIDE SEQUENCE</scope>
    <source>
        <strain evidence="2">Rmic-2018</strain>
        <tissue evidence="2">Larvae</tissue>
    </source>
</reference>
<dbReference type="EMBL" id="JABSTU010003919">
    <property type="protein sequence ID" value="KAH7964468.1"/>
    <property type="molecule type" value="Genomic_DNA"/>
</dbReference>
<name>A0A9J6D0L4_RHIMP</name>
<feature type="compositionally biased region" description="Basic and acidic residues" evidence="1">
    <location>
        <begin position="191"/>
        <end position="200"/>
    </location>
</feature>
<sequence length="221" mass="24165">MRLCGGCDRLSVSVCGGAVRKRFSPWWFTMLVHLVKVPARFRDRRRRVDAGRRKHFARSGCGTSATAAGVAGAKSQDADDRRFRETAYTSKISSKTNADRHLQRVYFQLRRGRFFELMAMPFLAKHARGNAFSLEGNVSGSRARALLDLALPGGGEVAGSSAVSMETPRRRPLLNPAVRRALYPAAPSSSRRGDPNERYASDCSASSIGLADDTRSSGSIK</sequence>
<proteinExistence type="predicted"/>
<accession>A0A9J6D0L4</accession>
<gene>
    <name evidence="2" type="ORF">HPB51_027291</name>
</gene>
<evidence type="ECO:0000256" key="1">
    <source>
        <dbReference type="SAM" id="MobiDB-lite"/>
    </source>
</evidence>
<feature type="region of interest" description="Disordered" evidence="1">
    <location>
        <begin position="182"/>
        <end position="221"/>
    </location>
</feature>